<feature type="transmembrane region" description="Helical" evidence="1">
    <location>
        <begin position="95"/>
        <end position="115"/>
    </location>
</feature>
<keyword evidence="1" id="KW-0812">Transmembrane</keyword>
<evidence type="ECO:0000313" key="3">
    <source>
        <dbReference type="Proteomes" id="UP000571554"/>
    </source>
</evidence>
<evidence type="ECO:0000313" key="2">
    <source>
        <dbReference type="EMBL" id="MBB6106474.1"/>
    </source>
</evidence>
<dbReference type="Proteomes" id="UP000571554">
    <property type="component" value="Unassembled WGS sequence"/>
</dbReference>
<dbReference type="EMBL" id="JACHBW010000027">
    <property type="protein sequence ID" value="MBB6106474.1"/>
    <property type="molecule type" value="Genomic_DNA"/>
</dbReference>
<feature type="transmembrane region" description="Helical" evidence="1">
    <location>
        <begin position="60"/>
        <end position="83"/>
    </location>
</feature>
<feature type="transmembrane region" description="Helical" evidence="1">
    <location>
        <begin position="127"/>
        <end position="146"/>
    </location>
</feature>
<organism evidence="2 3">
    <name type="scientific">Paraburkholderia bannensis</name>
    <dbReference type="NCBI Taxonomy" id="765414"/>
    <lineage>
        <taxon>Bacteria</taxon>
        <taxon>Pseudomonadati</taxon>
        <taxon>Pseudomonadota</taxon>
        <taxon>Betaproteobacteria</taxon>
        <taxon>Burkholderiales</taxon>
        <taxon>Burkholderiaceae</taxon>
        <taxon>Paraburkholderia</taxon>
    </lineage>
</organism>
<comment type="caution">
    <text evidence="2">The sequence shown here is derived from an EMBL/GenBank/DDBJ whole genome shotgun (WGS) entry which is preliminary data.</text>
</comment>
<keyword evidence="1" id="KW-1133">Transmembrane helix</keyword>
<name>A0A7W9U3S0_9BURK</name>
<proteinExistence type="predicted"/>
<accession>A0A7W9U3S0</accession>
<protein>
    <submittedName>
        <fullName evidence="2">Uncharacterized protein</fullName>
    </submittedName>
</protein>
<sequence length="161" mass="17847">MPEFFSATTDARFARTLGQRVFAIVLAIALLTAAGLHRLWGFAQPHHAWLRLLEVRYLGHWAPAGIEHVITACAACALFALWWSGFVLSTTRNRMLLGLVFAVLYLVTSTGLYDGRQFMASGDTDQLVQMVCDVAGLLLALLGLSWPQRREVRQVPNGLHV</sequence>
<reference evidence="2 3" key="1">
    <citation type="submission" date="2020-08" db="EMBL/GenBank/DDBJ databases">
        <title>Above-ground endophytic microbial communities from plants in different locations in the United States.</title>
        <authorList>
            <person name="Frank C."/>
        </authorList>
    </citation>
    <scope>NUCLEOTIDE SEQUENCE [LARGE SCALE GENOMIC DNA]</scope>
    <source>
        <strain evidence="2 3">WP4_2_2</strain>
    </source>
</reference>
<feature type="transmembrane region" description="Helical" evidence="1">
    <location>
        <begin position="21"/>
        <end position="40"/>
    </location>
</feature>
<keyword evidence="3" id="KW-1185">Reference proteome</keyword>
<dbReference type="AlphaFoldDB" id="A0A7W9U3S0"/>
<keyword evidence="1" id="KW-0472">Membrane</keyword>
<gene>
    <name evidence="2" type="ORF">F4827_006349</name>
</gene>
<evidence type="ECO:0000256" key="1">
    <source>
        <dbReference type="SAM" id="Phobius"/>
    </source>
</evidence>
<dbReference type="RefSeq" id="WP_183733862.1">
    <property type="nucleotide sequence ID" value="NZ_JACHBW010000027.1"/>
</dbReference>